<dbReference type="Pfam" id="PF16066">
    <property type="entry name" value="DUF4808"/>
    <property type="match status" value="1"/>
</dbReference>
<dbReference type="OrthoDB" id="6424355at2759"/>
<feature type="domain" description="Fibronectin type III" evidence="2">
    <location>
        <begin position="95"/>
        <end position="214"/>
    </location>
</feature>
<keyword evidence="1" id="KW-0812">Transmembrane</keyword>
<dbReference type="PANTHER" id="PTHR21104">
    <property type="entry name" value="FIBRONECTIN TYPE III DOMAIN-CONTAINING PROTEIN"/>
    <property type="match status" value="1"/>
</dbReference>
<feature type="transmembrane region" description="Helical" evidence="1">
    <location>
        <begin position="101"/>
        <end position="119"/>
    </location>
</feature>
<evidence type="ECO:0000259" key="2">
    <source>
        <dbReference type="Pfam" id="PF16066"/>
    </source>
</evidence>
<gene>
    <name evidence="3" type="ORF">CHIRRI_LOCUS6163</name>
</gene>
<keyword evidence="4" id="KW-1185">Reference proteome</keyword>
<keyword evidence="1" id="KW-0472">Membrane</keyword>
<sequence length="222" mass="25181">MTLKRDIKAIEATHIQRGTILALNTNYDDSRIKIIEEDYDSGEEWSRGPTVPILPEGYLVELKASKENQIQNVIKSSVNTTTPASIYDFHGNRIIVRPEEALIVILVLILWVGAVALFFHRWGKIRMLEPYTPKFEEALHRPSCPLTTLEAVATKRMSLGPMSIQWNQMGLNQSRGYSPYNRPRLNSVFVGPHLFSPPQPPRKTKSAFDIHSLILSEAECEV</sequence>
<dbReference type="AlphaFoldDB" id="A0A9N9WRQ1"/>
<reference evidence="3" key="1">
    <citation type="submission" date="2022-01" db="EMBL/GenBank/DDBJ databases">
        <authorList>
            <person name="King R."/>
        </authorList>
    </citation>
    <scope>NUCLEOTIDE SEQUENCE</scope>
</reference>
<organism evidence="3 4">
    <name type="scientific">Chironomus riparius</name>
    <dbReference type="NCBI Taxonomy" id="315576"/>
    <lineage>
        <taxon>Eukaryota</taxon>
        <taxon>Metazoa</taxon>
        <taxon>Ecdysozoa</taxon>
        <taxon>Arthropoda</taxon>
        <taxon>Hexapoda</taxon>
        <taxon>Insecta</taxon>
        <taxon>Pterygota</taxon>
        <taxon>Neoptera</taxon>
        <taxon>Endopterygota</taxon>
        <taxon>Diptera</taxon>
        <taxon>Nematocera</taxon>
        <taxon>Chironomoidea</taxon>
        <taxon>Chironomidae</taxon>
        <taxon>Chironominae</taxon>
        <taxon>Chironomus</taxon>
    </lineage>
</organism>
<keyword evidence="1" id="KW-1133">Transmembrane helix</keyword>
<evidence type="ECO:0000256" key="1">
    <source>
        <dbReference type="SAM" id="Phobius"/>
    </source>
</evidence>
<reference evidence="3" key="2">
    <citation type="submission" date="2022-10" db="EMBL/GenBank/DDBJ databases">
        <authorList>
            <consortium name="ENA_rothamsted_submissions"/>
            <consortium name="culmorum"/>
            <person name="King R."/>
        </authorList>
    </citation>
    <scope>NUCLEOTIDE SEQUENCE</scope>
</reference>
<dbReference type="InterPro" id="IPR032073">
    <property type="entry name" value="FNDC5_C"/>
</dbReference>
<name>A0A9N9WRQ1_9DIPT</name>
<accession>A0A9N9WRQ1</accession>
<protein>
    <recommendedName>
        <fullName evidence="2">Fibronectin type III domain-containing protein</fullName>
    </recommendedName>
</protein>
<dbReference type="EMBL" id="OU895878">
    <property type="protein sequence ID" value="CAG9803262.1"/>
    <property type="molecule type" value="Genomic_DNA"/>
</dbReference>
<evidence type="ECO:0000313" key="3">
    <source>
        <dbReference type="EMBL" id="CAG9803262.1"/>
    </source>
</evidence>
<proteinExistence type="predicted"/>
<evidence type="ECO:0000313" key="4">
    <source>
        <dbReference type="Proteomes" id="UP001153620"/>
    </source>
</evidence>
<dbReference type="PANTHER" id="PTHR21104:SF1">
    <property type="entry name" value="FIBRONECTIN TYPE III DOMAIN-CONTAINING PROTEIN"/>
    <property type="match status" value="1"/>
</dbReference>
<dbReference type="Proteomes" id="UP001153620">
    <property type="component" value="Chromosome 2"/>
</dbReference>